<gene>
    <name evidence="4" type="ORF">BWR60_26675</name>
</gene>
<dbReference type="PROSITE" id="PS50894">
    <property type="entry name" value="HPT"/>
    <property type="match status" value="1"/>
</dbReference>
<evidence type="ECO:0000256" key="1">
    <source>
        <dbReference type="ARBA" id="ARBA00023012"/>
    </source>
</evidence>
<proteinExistence type="predicted"/>
<dbReference type="EMBL" id="NHON01000070">
    <property type="protein sequence ID" value="OWJ64047.1"/>
    <property type="molecule type" value="Genomic_DNA"/>
</dbReference>
<dbReference type="Gene3D" id="1.20.120.160">
    <property type="entry name" value="HPT domain"/>
    <property type="match status" value="1"/>
</dbReference>
<evidence type="ECO:0000256" key="2">
    <source>
        <dbReference type="PROSITE-ProRule" id="PRU00110"/>
    </source>
</evidence>
<dbReference type="InterPro" id="IPR008207">
    <property type="entry name" value="Sig_transdc_His_kin_Hpt_dom"/>
</dbReference>
<dbReference type="SUPFAM" id="SSF47226">
    <property type="entry name" value="Histidine-containing phosphotransfer domain, HPT domain"/>
    <property type="match status" value="1"/>
</dbReference>
<comment type="caution">
    <text evidence="2">Lacks conserved residue(s) required for the propagation of feature annotation.</text>
</comment>
<sequence length="133" mass="14474">MVEEWMAGNGPRYQFDPAALERNLSGFDDAARRAMLDDLVDELRDRAEAITVAAGAGDREALALEAYALRSCAAICGARALIDLAESLGDKGGSRPGRPQELAKVARARVAETVRALELWRSGETERRPEEEC</sequence>
<comment type="caution">
    <text evidence="4">The sequence shown here is derived from an EMBL/GenBank/DDBJ whole genome shotgun (WGS) entry which is preliminary data.</text>
</comment>
<name>A0A211ZG08_9PROT</name>
<dbReference type="GO" id="GO:0004672">
    <property type="term" value="F:protein kinase activity"/>
    <property type="evidence" value="ECO:0007669"/>
    <property type="project" value="UniProtKB-ARBA"/>
</dbReference>
<dbReference type="Pfam" id="PF01627">
    <property type="entry name" value="Hpt"/>
    <property type="match status" value="1"/>
</dbReference>
<evidence type="ECO:0000259" key="3">
    <source>
        <dbReference type="PROSITE" id="PS50894"/>
    </source>
</evidence>
<dbReference type="STRING" id="1122125.GCA_000423185_05477"/>
<accession>A0A211ZG08</accession>
<dbReference type="Proteomes" id="UP000196655">
    <property type="component" value="Unassembled WGS sequence"/>
</dbReference>
<evidence type="ECO:0000313" key="4">
    <source>
        <dbReference type="EMBL" id="OWJ64047.1"/>
    </source>
</evidence>
<protein>
    <recommendedName>
        <fullName evidence="3">HPt domain-containing protein</fullName>
    </recommendedName>
</protein>
<dbReference type="GO" id="GO:0000160">
    <property type="term" value="P:phosphorelay signal transduction system"/>
    <property type="evidence" value="ECO:0007669"/>
    <property type="project" value="UniProtKB-KW"/>
</dbReference>
<reference evidence="5" key="1">
    <citation type="submission" date="2017-05" db="EMBL/GenBank/DDBJ databases">
        <authorList>
            <person name="Macchi M."/>
            <person name="Festa S."/>
            <person name="Coppotelli B.M."/>
            <person name="Morelli I.S."/>
        </authorList>
    </citation>
    <scope>NUCLEOTIDE SEQUENCE [LARGE SCALE GENOMIC DNA]</scope>
    <source>
        <strain evidence="5">I</strain>
    </source>
</reference>
<feature type="domain" description="HPt" evidence="3">
    <location>
        <begin position="28"/>
        <end position="120"/>
    </location>
</feature>
<dbReference type="AlphaFoldDB" id="A0A211ZG08"/>
<dbReference type="InterPro" id="IPR036641">
    <property type="entry name" value="HPT_dom_sf"/>
</dbReference>
<keyword evidence="5" id="KW-1185">Reference proteome</keyword>
<organism evidence="4 5">
    <name type="scientific">Inquilinus limosus</name>
    <dbReference type="NCBI Taxonomy" id="171674"/>
    <lineage>
        <taxon>Bacteria</taxon>
        <taxon>Pseudomonadati</taxon>
        <taxon>Pseudomonadota</taxon>
        <taxon>Alphaproteobacteria</taxon>
        <taxon>Rhodospirillales</taxon>
        <taxon>Rhodospirillaceae</taxon>
        <taxon>Inquilinus</taxon>
    </lineage>
</organism>
<keyword evidence="1" id="KW-0902">Two-component regulatory system</keyword>
<evidence type="ECO:0000313" key="5">
    <source>
        <dbReference type="Proteomes" id="UP000196655"/>
    </source>
</evidence>